<gene>
    <name evidence="5" type="ORF">METZ01_LOCUS491352</name>
</gene>
<dbReference type="SUPFAM" id="SSF50998">
    <property type="entry name" value="Quinoprotein alcohol dehydrogenase-like"/>
    <property type="match status" value="1"/>
</dbReference>
<sequence>MIINEIFYLNKRNFDISVLATRLSILNLPMLGDVLIYRERESVMKKRIGELSLFSLLSLFFGISVAESKTEVNDTTLSTVGDGRNWAAFGRNYSEQRYSPLTQIDADSVKRLGVEWVMDLPDDRSLTGTPLVVDGVMYFTGSYSKTKAVDAKSGKLIW</sequence>
<organism evidence="5">
    <name type="scientific">marine metagenome</name>
    <dbReference type="NCBI Taxonomy" id="408172"/>
    <lineage>
        <taxon>unclassified sequences</taxon>
        <taxon>metagenomes</taxon>
        <taxon>ecological metagenomes</taxon>
    </lineage>
</organism>
<evidence type="ECO:0000256" key="2">
    <source>
        <dbReference type="ARBA" id="ARBA00008156"/>
    </source>
</evidence>
<comment type="similarity">
    <text evidence="2">Belongs to the bacterial PQQ dehydrogenase family.</text>
</comment>
<feature type="non-terminal residue" evidence="5">
    <location>
        <position position="158"/>
    </location>
</feature>
<proteinExistence type="inferred from homology"/>
<dbReference type="Pfam" id="PF01011">
    <property type="entry name" value="PQQ"/>
    <property type="match status" value="1"/>
</dbReference>
<comment type="cofactor">
    <cofactor evidence="1">
        <name>pyrroloquinoline quinone</name>
        <dbReference type="ChEBI" id="CHEBI:58442"/>
    </cofactor>
</comment>
<dbReference type="EMBL" id="UINC01213629">
    <property type="protein sequence ID" value="SVE38498.1"/>
    <property type="molecule type" value="Genomic_DNA"/>
</dbReference>
<dbReference type="AlphaFoldDB" id="A0A383D3Q9"/>
<evidence type="ECO:0000256" key="3">
    <source>
        <dbReference type="ARBA" id="ARBA00023002"/>
    </source>
</evidence>
<evidence type="ECO:0000256" key="1">
    <source>
        <dbReference type="ARBA" id="ARBA00001931"/>
    </source>
</evidence>
<dbReference type="InterPro" id="IPR002372">
    <property type="entry name" value="PQQ_rpt_dom"/>
</dbReference>
<dbReference type="InterPro" id="IPR011047">
    <property type="entry name" value="Quinoprotein_ADH-like_sf"/>
</dbReference>
<dbReference type="GO" id="GO:0016491">
    <property type="term" value="F:oxidoreductase activity"/>
    <property type="evidence" value="ECO:0007669"/>
    <property type="project" value="UniProtKB-KW"/>
</dbReference>
<feature type="domain" description="Pyrrolo-quinoline quinone repeat" evidence="4">
    <location>
        <begin position="86"/>
        <end position="158"/>
    </location>
</feature>
<dbReference type="PANTHER" id="PTHR32303">
    <property type="entry name" value="QUINOPROTEIN ALCOHOL DEHYDROGENASE (CYTOCHROME C)"/>
    <property type="match status" value="1"/>
</dbReference>
<name>A0A383D3Q9_9ZZZZ</name>
<evidence type="ECO:0000313" key="5">
    <source>
        <dbReference type="EMBL" id="SVE38498.1"/>
    </source>
</evidence>
<evidence type="ECO:0000259" key="4">
    <source>
        <dbReference type="Pfam" id="PF01011"/>
    </source>
</evidence>
<dbReference type="Gene3D" id="2.140.10.10">
    <property type="entry name" value="Quinoprotein alcohol dehydrogenase-like superfamily"/>
    <property type="match status" value="1"/>
</dbReference>
<reference evidence="5" key="1">
    <citation type="submission" date="2018-05" db="EMBL/GenBank/DDBJ databases">
        <authorList>
            <person name="Lanie J.A."/>
            <person name="Ng W.-L."/>
            <person name="Kazmierczak K.M."/>
            <person name="Andrzejewski T.M."/>
            <person name="Davidsen T.M."/>
            <person name="Wayne K.J."/>
            <person name="Tettelin H."/>
            <person name="Glass J.I."/>
            <person name="Rusch D."/>
            <person name="Podicherti R."/>
            <person name="Tsui H.-C.T."/>
            <person name="Winkler M.E."/>
        </authorList>
    </citation>
    <scope>NUCLEOTIDE SEQUENCE</scope>
</reference>
<accession>A0A383D3Q9</accession>
<protein>
    <recommendedName>
        <fullName evidence="4">Pyrrolo-quinoline quinone repeat domain-containing protein</fullName>
    </recommendedName>
</protein>
<keyword evidence="3" id="KW-0560">Oxidoreductase</keyword>